<dbReference type="EMBL" id="CP047020">
    <property type="protein sequence ID" value="QHA07944.1"/>
    <property type="molecule type" value="Genomic_DNA"/>
</dbReference>
<feature type="transmembrane region" description="Helical" evidence="8">
    <location>
        <begin position="316"/>
        <end position="336"/>
    </location>
</feature>
<dbReference type="AlphaFoldDB" id="A0A6I6N8V2"/>
<keyword evidence="11" id="KW-1185">Reference proteome</keyword>
<name>A0A6I6N8V2_9ACTN</name>
<organism evidence="10 11">
    <name type="scientific">Streptomyces broussonetiae</name>
    <dbReference type="NCBI Taxonomy" id="2686304"/>
    <lineage>
        <taxon>Bacteria</taxon>
        <taxon>Bacillati</taxon>
        <taxon>Actinomycetota</taxon>
        <taxon>Actinomycetes</taxon>
        <taxon>Kitasatosporales</taxon>
        <taxon>Streptomycetaceae</taxon>
        <taxon>Streptomyces</taxon>
    </lineage>
</organism>
<dbReference type="PANTHER" id="PTHR43077:SF8">
    <property type="entry name" value="DOXORUBICIN RESISTANCE ABC TRANSPORTER PERMEASE PROTEIN DRRB"/>
    <property type="match status" value="1"/>
</dbReference>
<dbReference type="KEGG" id="sbro:GQF42_35865"/>
<evidence type="ECO:0000256" key="8">
    <source>
        <dbReference type="SAM" id="Phobius"/>
    </source>
</evidence>
<accession>A0A6I6N8V2</accession>
<dbReference type="PANTHER" id="PTHR43077">
    <property type="entry name" value="TRANSPORT PERMEASE YVFS-RELATED"/>
    <property type="match status" value="1"/>
</dbReference>
<evidence type="ECO:0000313" key="11">
    <source>
        <dbReference type="Proteomes" id="UP000436138"/>
    </source>
</evidence>
<evidence type="ECO:0000259" key="9">
    <source>
        <dbReference type="Pfam" id="PF12051"/>
    </source>
</evidence>
<evidence type="ECO:0000256" key="1">
    <source>
        <dbReference type="ARBA" id="ARBA00004651"/>
    </source>
</evidence>
<dbReference type="InterPro" id="IPR022703">
    <property type="entry name" value="DUF3533"/>
</dbReference>
<evidence type="ECO:0000256" key="3">
    <source>
        <dbReference type="ARBA" id="ARBA00022475"/>
    </source>
</evidence>
<evidence type="ECO:0000256" key="6">
    <source>
        <dbReference type="ARBA" id="ARBA00023136"/>
    </source>
</evidence>
<dbReference type="Proteomes" id="UP000436138">
    <property type="component" value="Chromosome"/>
</dbReference>
<evidence type="ECO:0000256" key="5">
    <source>
        <dbReference type="ARBA" id="ARBA00022989"/>
    </source>
</evidence>
<proteinExistence type="inferred from homology"/>
<comment type="subcellular location">
    <subcellularLocation>
        <location evidence="1">Cell membrane</location>
        <topology evidence="1">Multi-pass membrane protein</topology>
    </subcellularLocation>
</comment>
<protein>
    <submittedName>
        <fullName evidence="10">DUF3533 domain-containing protein</fullName>
    </submittedName>
</protein>
<evidence type="ECO:0000256" key="4">
    <source>
        <dbReference type="ARBA" id="ARBA00022692"/>
    </source>
</evidence>
<comment type="similarity">
    <text evidence="2">Belongs to the ABC-2 integral membrane protein family.</text>
</comment>
<sequence length="579" mass="60987">MTMNVPGVPKATARYLLRRPNLWFFPTLVMIAVSVVVSLSYIGGIINPTGNLHHLPIAIVDEDQAVHVDGRKVHLGPQIVRAITTASDSRQRVEWQTLSLRGAEAGMDKDAVYGALIIPADFSSGVLSLTGPVAPHGRAPRQPSVHLLTNPRSGSVATSSVQAVGERTTHTVSSRIAATLAAHMEPAHHTSRRAIPTAEKMLLADPVTLHTSEHRPLGNHSGFGLSAFYVSLVLTLGAYLGAGVVSSSVDFALGYQSAERGRRWSSKLPVPITRTQTLVAKTVMSAVLSPVTATAILLTCKFALHMDTPHFGQLWIYSVCASIAVGVTAQTIISLVGGLGSLVGMLFFVALAVPSSGGSFPLQTVPSPYRWLAQFEPMRQIDDGVRAILYFDARGDAGLTRGWIMIALGCFVGLALGLIVAWIRDHGGHQRLTSHQITAAHAHFRSTVSLAATAGGTQHESGGRPAPRAAAPDRRNATESTAPSQAAPRVFGRVRNSYGDVVSLAAVTLLSLNGSQLGRIGTQSDGSYEIDAPASGACLLLATADDHQPHAAIVQIGDRSRCHDVVLSGLSGLSGTVPA</sequence>
<gene>
    <name evidence="10" type="ORF">GQF42_35865</name>
</gene>
<dbReference type="Pfam" id="PF12051">
    <property type="entry name" value="DUF3533"/>
    <property type="match status" value="1"/>
</dbReference>
<feature type="transmembrane region" description="Helical" evidence="8">
    <location>
        <begin position="283"/>
        <end position="304"/>
    </location>
</feature>
<keyword evidence="6 8" id="KW-0472">Membrane</keyword>
<keyword evidence="4 8" id="KW-0812">Transmembrane</keyword>
<dbReference type="GO" id="GO:0005886">
    <property type="term" value="C:plasma membrane"/>
    <property type="evidence" value="ECO:0007669"/>
    <property type="project" value="UniProtKB-SubCell"/>
</dbReference>
<dbReference type="InterPro" id="IPR008969">
    <property type="entry name" value="CarboxyPept-like_regulatory"/>
</dbReference>
<keyword evidence="5 8" id="KW-1133">Transmembrane helix</keyword>
<feature type="transmembrane region" description="Helical" evidence="8">
    <location>
        <begin position="227"/>
        <end position="253"/>
    </location>
</feature>
<feature type="transmembrane region" description="Helical" evidence="8">
    <location>
        <begin position="403"/>
        <end position="423"/>
    </location>
</feature>
<evidence type="ECO:0000256" key="7">
    <source>
        <dbReference type="SAM" id="MobiDB-lite"/>
    </source>
</evidence>
<reference evidence="10 11" key="1">
    <citation type="submission" date="2019-12" db="EMBL/GenBank/DDBJ databases">
        <title>Streptomyces sp. strain T44 isolated from rhizosphere soil of Broussonetia papyrifera.</title>
        <authorList>
            <person name="Mo P."/>
        </authorList>
    </citation>
    <scope>NUCLEOTIDE SEQUENCE [LARGE SCALE GENOMIC DNA]</scope>
    <source>
        <strain evidence="10 11">T44</strain>
    </source>
</reference>
<feature type="transmembrane region" description="Helical" evidence="8">
    <location>
        <begin position="343"/>
        <end position="362"/>
    </location>
</feature>
<feature type="region of interest" description="Disordered" evidence="7">
    <location>
        <begin position="454"/>
        <end position="488"/>
    </location>
</feature>
<dbReference type="SUPFAM" id="SSF49464">
    <property type="entry name" value="Carboxypeptidase regulatory domain-like"/>
    <property type="match status" value="1"/>
</dbReference>
<dbReference type="InterPro" id="IPR051328">
    <property type="entry name" value="T7SS_ABC-Transporter"/>
</dbReference>
<feature type="transmembrane region" description="Helical" evidence="8">
    <location>
        <begin position="21"/>
        <end position="46"/>
    </location>
</feature>
<feature type="domain" description="DUF3533" evidence="9">
    <location>
        <begin position="28"/>
        <end position="407"/>
    </location>
</feature>
<dbReference type="Gene3D" id="3.40.1710.10">
    <property type="entry name" value="abc type-2 transporter like domain"/>
    <property type="match status" value="1"/>
</dbReference>
<dbReference type="RefSeq" id="WP_158926904.1">
    <property type="nucleotide sequence ID" value="NZ_CP047020.1"/>
</dbReference>
<keyword evidence="3" id="KW-1003">Cell membrane</keyword>
<evidence type="ECO:0000313" key="10">
    <source>
        <dbReference type="EMBL" id="QHA07944.1"/>
    </source>
</evidence>
<evidence type="ECO:0000256" key="2">
    <source>
        <dbReference type="ARBA" id="ARBA00007783"/>
    </source>
</evidence>